<dbReference type="InterPro" id="IPR029058">
    <property type="entry name" value="AB_hydrolase_fold"/>
</dbReference>
<keyword evidence="2 4" id="KW-0479">Metal-binding</keyword>
<name>A0A5C5X3E2_9PLAN</name>
<dbReference type="GO" id="GO:0006508">
    <property type="term" value="P:proteolysis"/>
    <property type="evidence" value="ECO:0007669"/>
    <property type="project" value="InterPro"/>
</dbReference>
<dbReference type="InterPro" id="IPR001375">
    <property type="entry name" value="Peptidase_S9_cat"/>
</dbReference>
<keyword evidence="1 4" id="KW-0349">Heme</keyword>
<dbReference type="InterPro" id="IPR013427">
    <property type="entry name" value="Haem-bd_dom_put"/>
</dbReference>
<dbReference type="InterPro" id="IPR036909">
    <property type="entry name" value="Cyt_c-like_dom_sf"/>
</dbReference>
<dbReference type="GO" id="GO:0009055">
    <property type="term" value="F:electron transfer activity"/>
    <property type="evidence" value="ECO:0007669"/>
    <property type="project" value="InterPro"/>
</dbReference>
<dbReference type="RefSeq" id="WP_146507368.1">
    <property type="nucleotide sequence ID" value="NZ_SIHI01000001.1"/>
</dbReference>
<dbReference type="GO" id="GO:0020037">
    <property type="term" value="F:heme binding"/>
    <property type="evidence" value="ECO:0007669"/>
    <property type="project" value="InterPro"/>
</dbReference>
<dbReference type="Pfam" id="PF00326">
    <property type="entry name" value="Peptidase_S9"/>
    <property type="match status" value="1"/>
</dbReference>
<dbReference type="NCBIfam" id="TIGR02603">
    <property type="entry name" value="CxxCH_TIGR02603"/>
    <property type="match status" value="1"/>
</dbReference>
<dbReference type="OrthoDB" id="230287at2"/>
<sequence>MKLFVWQLFVWQLFVWQLFVWQLFACCVLLNCTYAQELANAQGKGGLRNPLTIVAGENGRTVKSLEEWEEKRQEILSNMQEVMGELPDRTDLQDLEIRYEDAVEGDGFRRQTVQLKVEPNDFLKADLYLPTSALNDDSGQAGEDTLGKFPAVLALHPTGPLGKRIVAGEGPRPNRQYAVELARRGYIVLAPDYPSFGDYQYEFNSGDYLSGTMKGIYNHLRCVDFLVDHVPQVDKDRIGVLGHSLGGHNAIFAAAFDDRIQAVVTSCGWTPFPFYKGGDLTGWTSDRYMPLIQSKYHGDSNEVPFDLHEVIAALAPRPFFSSSPLEDDNFSVEGVKASVPLILGVYSMFDATGNVVVRYPECDHDFPTEIRQEAYAFLDQALSHTPVRGIDYSAELPRIPGKEPEEALRSLEVVDGFRIEQVAAEPLVTDPVAMSFDEDGRLFVVEMRDYSEQEHEQLGRVVVLTDSDEDGVFDESSVFAEDLSWPTAIICSQGGVFVGAAPEILFLRDNNDDGQADERRVVFTGFGRSNVQGLVNSFRWGLDNRIHGATSSSGGIVRRADAAEDTGIQLRGRDFSFDPIKLDLKAESGGAQHGMSFDNYGRKYVCSNSDHAQMVMYQDRDISRNPAYTMAGPRVRVADDGGQAPVFRISPVEPWRIVRTRLRVSGQVSGPVEGGGRPAGYFTGATGITVYRGDAWGEKELGTLIIGDVGSNIVHRKKVIANGLSISARRIDQEREFVRSTDVWFRPVQFANSPDGNLYVLDMYRETIEHPKSLPPEIKQHLDLTSGRDHGRLYRICSVNEAASGAERSERVFRLGDLSSAELVSYLGHSNAWHRETASRLLSERNDAEVVGLLEEKARTGENALGRIHAMSLLESQGKLSPEVISHLLEDADARVREATLRRTRWNPNIRQLGGQLAMMTDDEDAWVRYELAYTAGQLSQRDKIAILHQLCLRDGDDSWMRLAMASSINRGATELFSTLIEDKEFLARSHAPDCLGMVMEIVSRTESREAIEACVEQFVENVNDAGTVQEKVLEVVLNSNPSLRDRTSGGAVDRLASRVISRSREVAFDANATLEDRVRAINNLQLSHDPADASRLLGELNSSVPNRMKVAILDASSIIDFRQTAKAIVAHWVSWSPGFRQQAEEVLFRDARGAEILFDAIDAGDVSPATLSRVRLESVVRSGQPEVADRAKAILQRSPSSSRAQVIADYSEALDAGGNPALGQGVFVKHCAACHRLGGVGVEVGPHLGAMKNRGAQAILFNVLDPNREVNPQFVNYLAITEQGRTHTGLIADESATSLTLRRAEGIEDRIAVDEIDELTSTGTSLMPEGLEKVISVPEMKDLISYLLSVQ</sequence>
<gene>
    <name evidence="6" type="ORF">KOR42_09050</name>
</gene>
<dbReference type="NCBIfam" id="TIGR02604">
    <property type="entry name" value="Piru_Ver_Nterm"/>
    <property type="match status" value="1"/>
</dbReference>
<dbReference type="InterPro" id="IPR013428">
    <property type="entry name" value="Membrane-bound_put_N"/>
</dbReference>
<dbReference type="PROSITE" id="PS51007">
    <property type="entry name" value="CYTC"/>
    <property type="match status" value="1"/>
</dbReference>
<dbReference type="EMBL" id="SIHI01000001">
    <property type="protein sequence ID" value="TWT57544.1"/>
    <property type="molecule type" value="Genomic_DNA"/>
</dbReference>
<accession>A0A5C5X3E2</accession>
<dbReference type="Proteomes" id="UP000317243">
    <property type="component" value="Unassembled WGS sequence"/>
</dbReference>
<dbReference type="Gene3D" id="2.120.10.30">
    <property type="entry name" value="TolB, C-terminal domain"/>
    <property type="match status" value="1"/>
</dbReference>
<evidence type="ECO:0000256" key="1">
    <source>
        <dbReference type="ARBA" id="ARBA00022617"/>
    </source>
</evidence>
<evidence type="ECO:0000256" key="2">
    <source>
        <dbReference type="ARBA" id="ARBA00022723"/>
    </source>
</evidence>
<dbReference type="InterPro" id="IPR016024">
    <property type="entry name" value="ARM-type_fold"/>
</dbReference>
<evidence type="ECO:0000313" key="6">
    <source>
        <dbReference type="EMBL" id="TWT57544.1"/>
    </source>
</evidence>
<comment type="caution">
    <text evidence="6">The sequence shown here is derived from an EMBL/GenBank/DDBJ whole genome shotgun (WGS) entry which is preliminary data.</text>
</comment>
<dbReference type="Gene3D" id="3.40.50.1820">
    <property type="entry name" value="alpha/beta hydrolase"/>
    <property type="match status" value="1"/>
</dbReference>
<dbReference type="InterPro" id="IPR011989">
    <property type="entry name" value="ARM-like"/>
</dbReference>
<keyword evidence="6" id="KW-0378">Hydrolase</keyword>
<proteinExistence type="predicted"/>
<evidence type="ECO:0000259" key="5">
    <source>
        <dbReference type="PROSITE" id="PS51007"/>
    </source>
</evidence>
<dbReference type="Gene3D" id="1.10.760.10">
    <property type="entry name" value="Cytochrome c-like domain"/>
    <property type="match status" value="1"/>
</dbReference>
<dbReference type="Pfam" id="PF00034">
    <property type="entry name" value="Cytochrom_C"/>
    <property type="match status" value="1"/>
</dbReference>
<protein>
    <submittedName>
        <fullName evidence="6">Alpha/beta hydrolase family protein</fullName>
    </submittedName>
</protein>
<dbReference type="InterPro" id="IPR011041">
    <property type="entry name" value="Quinoprot_gluc/sorb_DH_b-prop"/>
</dbReference>
<dbReference type="InterPro" id="IPR055557">
    <property type="entry name" value="DUF7133"/>
</dbReference>
<evidence type="ECO:0000256" key="3">
    <source>
        <dbReference type="ARBA" id="ARBA00023004"/>
    </source>
</evidence>
<keyword evidence="7" id="KW-1185">Reference proteome</keyword>
<feature type="domain" description="Cytochrome c" evidence="5">
    <location>
        <begin position="1219"/>
        <end position="1352"/>
    </location>
</feature>
<dbReference type="PANTHER" id="PTHR33546:SF1">
    <property type="entry name" value="LARGE, MULTIFUNCTIONAL SECRETED PROTEIN"/>
    <property type="match status" value="1"/>
</dbReference>
<reference evidence="6 7" key="1">
    <citation type="submission" date="2019-02" db="EMBL/GenBank/DDBJ databases">
        <title>Deep-cultivation of Planctomycetes and their phenomic and genomic characterization uncovers novel biology.</title>
        <authorList>
            <person name="Wiegand S."/>
            <person name="Jogler M."/>
            <person name="Boedeker C."/>
            <person name="Pinto D."/>
            <person name="Vollmers J."/>
            <person name="Rivas-Marin E."/>
            <person name="Kohn T."/>
            <person name="Peeters S.H."/>
            <person name="Heuer A."/>
            <person name="Rast P."/>
            <person name="Oberbeckmann S."/>
            <person name="Bunk B."/>
            <person name="Jeske O."/>
            <person name="Meyerdierks A."/>
            <person name="Storesund J.E."/>
            <person name="Kallscheuer N."/>
            <person name="Luecker S."/>
            <person name="Lage O.M."/>
            <person name="Pohl T."/>
            <person name="Merkel B.J."/>
            <person name="Hornburger P."/>
            <person name="Mueller R.-W."/>
            <person name="Bruemmer F."/>
            <person name="Labrenz M."/>
            <person name="Spormann A.M."/>
            <person name="Op Den Camp H."/>
            <person name="Overmann J."/>
            <person name="Amann R."/>
            <person name="Jetten M.S.M."/>
            <person name="Mascher T."/>
            <person name="Medema M.H."/>
            <person name="Devos D.P."/>
            <person name="Kaster A.-K."/>
            <person name="Ovreas L."/>
            <person name="Rohde M."/>
            <person name="Galperin M.Y."/>
            <person name="Jogler C."/>
        </authorList>
    </citation>
    <scope>NUCLEOTIDE SEQUENCE [LARGE SCALE GENOMIC DNA]</scope>
    <source>
        <strain evidence="6 7">KOR42</strain>
    </source>
</reference>
<organism evidence="6 7">
    <name type="scientific">Thalassoglobus neptunius</name>
    <dbReference type="NCBI Taxonomy" id="1938619"/>
    <lineage>
        <taxon>Bacteria</taxon>
        <taxon>Pseudomonadati</taxon>
        <taxon>Planctomycetota</taxon>
        <taxon>Planctomycetia</taxon>
        <taxon>Planctomycetales</taxon>
        <taxon>Planctomycetaceae</taxon>
        <taxon>Thalassoglobus</taxon>
    </lineage>
</organism>
<dbReference type="InterPro" id="IPR011042">
    <property type="entry name" value="6-blade_b-propeller_TolB-like"/>
</dbReference>
<evidence type="ECO:0000313" key="7">
    <source>
        <dbReference type="Proteomes" id="UP000317243"/>
    </source>
</evidence>
<keyword evidence="3 4" id="KW-0408">Iron</keyword>
<dbReference type="GO" id="GO:0008236">
    <property type="term" value="F:serine-type peptidase activity"/>
    <property type="evidence" value="ECO:0007669"/>
    <property type="project" value="InterPro"/>
</dbReference>
<dbReference type="SUPFAM" id="SSF50952">
    <property type="entry name" value="Soluble quinoprotein glucose dehydrogenase"/>
    <property type="match status" value="1"/>
</dbReference>
<dbReference type="SUPFAM" id="SSF46626">
    <property type="entry name" value="Cytochrome c"/>
    <property type="match status" value="1"/>
</dbReference>
<dbReference type="Gene3D" id="1.25.10.10">
    <property type="entry name" value="Leucine-rich Repeat Variant"/>
    <property type="match status" value="1"/>
</dbReference>
<dbReference type="GO" id="GO:0046872">
    <property type="term" value="F:metal ion binding"/>
    <property type="evidence" value="ECO:0007669"/>
    <property type="project" value="UniProtKB-KW"/>
</dbReference>
<dbReference type="InterPro" id="IPR009056">
    <property type="entry name" value="Cyt_c-like_dom"/>
</dbReference>
<dbReference type="Pfam" id="PF23500">
    <property type="entry name" value="DUF7133"/>
    <property type="match status" value="1"/>
</dbReference>
<dbReference type="SUPFAM" id="SSF53474">
    <property type="entry name" value="alpha/beta-Hydrolases"/>
    <property type="match status" value="1"/>
</dbReference>
<dbReference type="PANTHER" id="PTHR33546">
    <property type="entry name" value="LARGE, MULTIFUNCTIONAL SECRETED PROTEIN-RELATED"/>
    <property type="match status" value="1"/>
</dbReference>
<dbReference type="SUPFAM" id="SSF48371">
    <property type="entry name" value="ARM repeat"/>
    <property type="match status" value="1"/>
</dbReference>
<evidence type="ECO:0000256" key="4">
    <source>
        <dbReference type="PROSITE-ProRule" id="PRU00433"/>
    </source>
</evidence>